<name>A0ABZ0I5F7_9GAMM</name>
<dbReference type="Proteomes" id="UP001626537">
    <property type="component" value="Chromosome"/>
</dbReference>
<sequence>MLRKLGITAIFFAGLLSTSALRRWLYVVFCGYEIHRDARIGRAYLDVRVLNVGAGAKIGDFTIVRNMNDVVLADLSHIGTFNWIYGDTSCKNFAHKADRVSSLKLGYGASITSRHIVDCTDKVEIGEFSIVAGYRSQLLTHSIDLKACRQDCAPIVVGRRSFVGTNCVILKGAVVPDKSIISASSVFAQTEEATPGQMWVGTPAVAVKKLDDELGFFGRQSPHIK</sequence>
<dbReference type="SUPFAM" id="SSF51161">
    <property type="entry name" value="Trimeric LpxA-like enzymes"/>
    <property type="match status" value="1"/>
</dbReference>
<protein>
    <submittedName>
        <fullName evidence="1">Uncharacterized protein</fullName>
    </submittedName>
</protein>
<keyword evidence="2" id="KW-1185">Reference proteome</keyword>
<proteinExistence type="predicted"/>
<dbReference type="Gene3D" id="2.160.10.10">
    <property type="entry name" value="Hexapeptide repeat proteins"/>
    <property type="match status" value="1"/>
</dbReference>
<organism evidence="1 2">
    <name type="scientific">Congregibacter variabilis</name>
    <dbReference type="NCBI Taxonomy" id="3081200"/>
    <lineage>
        <taxon>Bacteria</taxon>
        <taxon>Pseudomonadati</taxon>
        <taxon>Pseudomonadota</taxon>
        <taxon>Gammaproteobacteria</taxon>
        <taxon>Cellvibrionales</taxon>
        <taxon>Halieaceae</taxon>
        <taxon>Congregibacter</taxon>
    </lineage>
</organism>
<evidence type="ECO:0000313" key="2">
    <source>
        <dbReference type="Proteomes" id="UP001626537"/>
    </source>
</evidence>
<reference evidence="1 2" key="1">
    <citation type="submission" date="2023-10" db="EMBL/GenBank/DDBJ databases">
        <title>Two novel species belonging to the OM43/NOR5 clade.</title>
        <authorList>
            <person name="Park M."/>
        </authorList>
    </citation>
    <scope>NUCLEOTIDE SEQUENCE [LARGE SCALE GENOMIC DNA]</scope>
    <source>
        <strain evidence="1 2">IMCC43200</strain>
    </source>
</reference>
<dbReference type="RefSeq" id="WP_407348911.1">
    <property type="nucleotide sequence ID" value="NZ_CP136864.1"/>
</dbReference>
<evidence type="ECO:0000313" key="1">
    <source>
        <dbReference type="EMBL" id="WOJ94277.1"/>
    </source>
</evidence>
<dbReference type="EMBL" id="CP136864">
    <property type="protein sequence ID" value="WOJ94277.1"/>
    <property type="molecule type" value="Genomic_DNA"/>
</dbReference>
<accession>A0ABZ0I5F7</accession>
<gene>
    <name evidence="1" type="ORF">R0135_03715</name>
</gene>
<dbReference type="InterPro" id="IPR011004">
    <property type="entry name" value="Trimer_LpxA-like_sf"/>
</dbReference>